<dbReference type="InterPro" id="IPR016155">
    <property type="entry name" value="Mopterin_synth/thiamin_S_b"/>
</dbReference>
<dbReference type="NCBIfam" id="NF004281">
    <property type="entry name" value="PRK05690.1"/>
    <property type="match status" value="1"/>
</dbReference>
<dbReference type="RefSeq" id="WP_109571773.1">
    <property type="nucleotide sequence ID" value="NZ_UHJL01000001.1"/>
</dbReference>
<evidence type="ECO:0000313" key="18">
    <source>
        <dbReference type="EMBL" id="SUQ18983.1"/>
    </source>
</evidence>
<sequence>MRIYISATLRNFFGKNAQVSVPENTVRKALANLISTYPEGEKVLFDENNKLRSFIKIYLNGKNLNVDTLWDATLEDDSEILLLPAIAGGAPIEESQSKHVESLISDERRKEVAFDDSEIERFGKHLMLKDIGVKGQKRIKAAKVVVIGVGALGSPVIQYLAAAGVGTIKAIDFDEVSLENLQSQVLHGTRDVKRPKVASAKDKVKNINKNIVFEAVKEQLDASNIEAEIEGYDLVIDCTDNYKARYLINDACALHGIPLVFGAIYQFEGQVGVFNLDGGPCLRCQYPSPPPAGLIPSCAEGGAISPLPGIIGSIQANEALKLILGIGEHLNGKILHVDSLYLSSRIFKVERDCHCPICGNNPTITNVEDIDYEDLCGLKTTNETPVEGFTPEELAKRIDNGDDITIVDVREPHERAILRFPNAIVIPIGQLVRRQKELDPNKDTIFICKQGKRSELAINTLREAGYTGPLYNLKGGIDAMKDIMFSHEGAWL</sequence>
<comment type="similarity">
    <text evidence="1">Belongs to the HesA/MoeB/ThiF family.</text>
</comment>
<proteinExistence type="inferred from homology"/>
<evidence type="ECO:0000256" key="14">
    <source>
        <dbReference type="PIRSR" id="PIRSR612731-2"/>
    </source>
</evidence>
<feature type="domain" description="Rhodanese" evidence="17">
    <location>
        <begin position="400"/>
        <end position="489"/>
    </location>
</feature>
<dbReference type="GO" id="GO:0046872">
    <property type="term" value="F:metal ion binding"/>
    <property type="evidence" value="ECO:0007669"/>
    <property type="project" value="UniProtKB-KW"/>
</dbReference>
<dbReference type="GO" id="GO:0005829">
    <property type="term" value="C:cytosol"/>
    <property type="evidence" value="ECO:0007669"/>
    <property type="project" value="TreeGrafter"/>
</dbReference>
<evidence type="ECO:0000313" key="19">
    <source>
        <dbReference type="Proteomes" id="UP000255423"/>
    </source>
</evidence>
<keyword evidence="15" id="KW-0862">Zinc</keyword>
<organism evidence="18 19">
    <name type="scientific">Fibrobacter succinogenes</name>
    <name type="common">Bacteroides succinogenes</name>
    <dbReference type="NCBI Taxonomy" id="833"/>
    <lineage>
        <taxon>Bacteria</taxon>
        <taxon>Pseudomonadati</taxon>
        <taxon>Fibrobacterota</taxon>
        <taxon>Fibrobacteria</taxon>
        <taxon>Fibrobacterales</taxon>
        <taxon>Fibrobacteraceae</taxon>
        <taxon>Fibrobacter</taxon>
    </lineage>
</organism>
<dbReference type="Proteomes" id="UP000255423">
    <property type="component" value="Unassembled WGS sequence"/>
</dbReference>
<dbReference type="AlphaFoldDB" id="A0A380RTT5"/>
<dbReference type="PANTHER" id="PTHR10953:SF102">
    <property type="entry name" value="ADENYLYLTRANSFERASE AND SULFURTRANSFERASE MOCS3"/>
    <property type="match status" value="1"/>
</dbReference>
<reference evidence="18 19" key="1">
    <citation type="submission" date="2017-08" db="EMBL/GenBank/DDBJ databases">
        <authorList>
            <person name="de Groot N.N."/>
        </authorList>
    </citation>
    <scope>NUCLEOTIDE SEQUENCE [LARGE SCALE GENOMIC DNA]</scope>
    <source>
        <strain evidence="18 19">HM2</strain>
    </source>
</reference>
<feature type="cross-link" description="Glycyl cysteine dithioester (Cys-Gly) (interchain with G-Cter in ThiS)" evidence="16">
    <location>
        <position position="298"/>
    </location>
</feature>
<evidence type="ECO:0000256" key="10">
    <source>
        <dbReference type="ARBA" id="ARBA00075110"/>
    </source>
</evidence>
<evidence type="ECO:0000256" key="15">
    <source>
        <dbReference type="PIRSR" id="PIRSR612731-3"/>
    </source>
</evidence>
<dbReference type="SMART" id="SM00450">
    <property type="entry name" value="RHOD"/>
    <property type="match status" value="1"/>
</dbReference>
<dbReference type="GO" id="GO:0008146">
    <property type="term" value="F:sulfotransferase activity"/>
    <property type="evidence" value="ECO:0007669"/>
    <property type="project" value="TreeGrafter"/>
</dbReference>
<feature type="binding site" evidence="14">
    <location>
        <position position="151"/>
    </location>
    <ligand>
        <name>ATP</name>
        <dbReference type="ChEBI" id="CHEBI:30616"/>
    </ligand>
</feature>
<dbReference type="GO" id="GO:0004792">
    <property type="term" value="F:thiosulfate-cyanide sulfurtransferase activity"/>
    <property type="evidence" value="ECO:0007669"/>
    <property type="project" value="TreeGrafter"/>
</dbReference>
<dbReference type="GO" id="GO:0061605">
    <property type="term" value="F:molybdopterin-synthase adenylyltransferase activity"/>
    <property type="evidence" value="ECO:0007669"/>
    <property type="project" value="UniProtKB-EC"/>
</dbReference>
<feature type="binding site" evidence="14">
    <location>
        <position position="196"/>
    </location>
    <ligand>
        <name>ATP</name>
        <dbReference type="ChEBI" id="CHEBI:30616"/>
    </ligand>
</feature>
<keyword evidence="3 14" id="KW-0547">Nucleotide-binding</keyword>
<feature type="binding site" evidence="15">
    <location>
        <position position="355"/>
    </location>
    <ligand>
        <name>Zn(2+)</name>
        <dbReference type="ChEBI" id="CHEBI:29105"/>
    </ligand>
</feature>
<dbReference type="InterPro" id="IPR035985">
    <property type="entry name" value="Ubiquitin-activating_enz"/>
</dbReference>
<dbReference type="InterPro" id="IPR003749">
    <property type="entry name" value="ThiS/MoaD-like"/>
</dbReference>
<dbReference type="NCBIfam" id="TIGR02356">
    <property type="entry name" value="adenyl_thiF"/>
    <property type="match status" value="1"/>
</dbReference>
<dbReference type="GO" id="GO:0008641">
    <property type="term" value="F:ubiquitin-like modifier activating enzyme activity"/>
    <property type="evidence" value="ECO:0007669"/>
    <property type="project" value="InterPro"/>
</dbReference>
<keyword evidence="18" id="KW-0548">Nucleotidyltransferase</keyword>
<keyword evidence="15" id="KW-0479">Metal-binding</keyword>
<dbReference type="Gene3D" id="3.40.50.720">
    <property type="entry name" value="NAD(P)-binding Rossmann-like Domain"/>
    <property type="match status" value="1"/>
</dbReference>
<dbReference type="Pfam" id="PF00581">
    <property type="entry name" value="Rhodanese"/>
    <property type="match status" value="1"/>
</dbReference>
<evidence type="ECO:0000259" key="17">
    <source>
        <dbReference type="PROSITE" id="PS50206"/>
    </source>
</evidence>
<dbReference type="SUPFAM" id="SSF69572">
    <property type="entry name" value="Activating enzymes of the ubiquitin-like proteins"/>
    <property type="match status" value="1"/>
</dbReference>
<dbReference type="InterPro" id="IPR012731">
    <property type="entry name" value="Adenyl_ThiF"/>
</dbReference>
<feature type="binding site" evidence="14">
    <location>
        <position position="124"/>
    </location>
    <ligand>
        <name>ATP</name>
        <dbReference type="ChEBI" id="CHEBI:30616"/>
    </ligand>
</feature>
<dbReference type="SUPFAM" id="SSF54285">
    <property type="entry name" value="MoaD/ThiS"/>
    <property type="match status" value="1"/>
</dbReference>
<comment type="cofactor">
    <cofactor evidence="15">
        <name>Zn(2+)</name>
        <dbReference type="ChEBI" id="CHEBI:29105"/>
    </cofactor>
    <text evidence="15">Binds 1 zinc ion per subunit.</text>
</comment>
<evidence type="ECO:0000256" key="5">
    <source>
        <dbReference type="ARBA" id="ARBA00052218"/>
    </source>
</evidence>
<feature type="binding site" evidence="15">
    <location>
        <position position="358"/>
    </location>
    <ligand>
        <name>Zn(2+)</name>
        <dbReference type="ChEBI" id="CHEBI:29105"/>
    </ligand>
</feature>
<feature type="binding site" evidence="14">
    <location>
        <position position="172"/>
    </location>
    <ligand>
        <name>ATP</name>
        <dbReference type="ChEBI" id="CHEBI:30616"/>
    </ligand>
</feature>
<evidence type="ECO:0000256" key="8">
    <source>
        <dbReference type="ARBA" id="ARBA00066884"/>
    </source>
</evidence>
<dbReference type="FunFam" id="3.40.50.720:FF:000033">
    <property type="entry name" value="Adenylyltransferase and sulfurtransferase MOCS3"/>
    <property type="match status" value="1"/>
</dbReference>
<dbReference type="InterPro" id="IPR045886">
    <property type="entry name" value="ThiF/MoeB/HesA"/>
</dbReference>
<dbReference type="Pfam" id="PF00899">
    <property type="entry name" value="ThiF"/>
    <property type="match status" value="1"/>
</dbReference>
<evidence type="ECO:0000256" key="12">
    <source>
        <dbReference type="ARBA" id="ARBA00078531"/>
    </source>
</evidence>
<dbReference type="EMBL" id="UHJL01000001">
    <property type="protein sequence ID" value="SUQ18983.1"/>
    <property type="molecule type" value="Genomic_DNA"/>
</dbReference>
<dbReference type="Gene3D" id="3.40.250.10">
    <property type="entry name" value="Rhodanese-like domain"/>
    <property type="match status" value="1"/>
</dbReference>
<dbReference type="PROSITE" id="PS50206">
    <property type="entry name" value="RHODANESE_3"/>
    <property type="match status" value="1"/>
</dbReference>
<dbReference type="Pfam" id="PF02597">
    <property type="entry name" value="ThiS"/>
    <property type="match status" value="1"/>
</dbReference>
<keyword evidence="4 14" id="KW-0067">ATP-binding</keyword>
<feature type="active site" description="Glycyl persulfide ester intermediate" evidence="13">
    <location>
        <position position="298"/>
    </location>
</feature>
<comment type="function">
    <text evidence="6">Catalyzes the adenylation by ATP of the carboxyl group of the C-terminal glycine of sulfur carrier protein MoaD.</text>
</comment>
<evidence type="ECO:0000256" key="16">
    <source>
        <dbReference type="PIRSR" id="PIRSR612731-4"/>
    </source>
</evidence>
<dbReference type="CDD" id="cd00158">
    <property type="entry name" value="RHOD"/>
    <property type="match status" value="1"/>
</dbReference>
<keyword evidence="2 18" id="KW-0808">Transferase</keyword>
<dbReference type="Gene3D" id="3.10.20.30">
    <property type="match status" value="1"/>
</dbReference>
<evidence type="ECO:0000256" key="9">
    <source>
        <dbReference type="ARBA" id="ARBA00073635"/>
    </source>
</evidence>
<dbReference type="CDD" id="cd00757">
    <property type="entry name" value="ThiF_MoeB_HesA_family"/>
    <property type="match status" value="1"/>
</dbReference>
<evidence type="ECO:0000256" key="4">
    <source>
        <dbReference type="ARBA" id="ARBA00022840"/>
    </source>
</evidence>
<evidence type="ECO:0000256" key="13">
    <source>
        <dbReference type="PIRSR" id="PIRSR612731-1"/>
    </source>
</evidence>
<feature type="binding site" evidence="15">
    <location>
        <position position="284"/>
    </location>
    <ligand>
        <name>Zn(2+)</name>
        <dbReference type="ChEBI" id="CHEBI:29105"/>
    </ligand>
</feature>
<dbReference type="PANTHER" id="PTHR10953">
    <property type="entry name" value="UBIQUITIN-ACTIVATING ENZYME E1"/>
    <property type="match status" value="1"/>
</dbReference>
<comment type="subunit">
    <text evidence="7">Homodimer. Forms a stable heterotetrameric complex of 2 MoeB and 2 MoaD during adenylation of MoaD.</text>
</comment>
<dbReference type="EC" id="2.7.7.80" evidence="8"/>
<evidence type="ECO:0000256" key="3">
    <source>
        <dbReference type="ARBA" id="ARBA00022741"/>
    </source>
</evidence>
<evidence type="ECO:0000256" key="6">
    <source>
        <dbReference type="ARBA" id="ARBA00055169"/>
    </source>
</evidence>
<name>A0A380RTT5_FIBSU</name>
<dbReference type="GO" id="GO:0005524">
    <property type="term" value="F:ATP binding"/>
    <property type="evidence" value="ECO:0007669"/>
    <property type="project" value="UniProtKB-KW"/>
</dbReference>
<feature type="binding site" evidence="14">
    <location>
        <position position="220"/>
    </location>
    <ligand>
        <name>ATP</name>
        <dbReference type="ChEBI" id="CHEBI:30616"/>
    </ligand>
</feature>
<gene>
    <name evidence="18" type="ORF">SAMN05661053_0207</name>
</gene>
<protein>
    <recommendedName>
        <fullName evidence="9">Molybdopterin-synthase adenylyltransferase</fullName>
        <ecNumber evidence="8">2.7.7.80</ecNumber>
    </recommendedName>
    <alternativeName>
        <fullName evidence="12">MoaD protein adenylase</fullName>
    </alternativeName>
    <alternativeName>
        <fullName evidence="10">Molybdopterin-converting factor subunit 1 adenylase</fullName>
    </alternativeName>
    <alternativeName>
        <fullName evidence="11">Sulfur carrier protein MoaD adenylyltransferase</fullName>
    </alternativeName>
</protein>
<dbReference type="InterPro" id="IPR012675">
    <property type="entry name" value="Beta-grasp_dom_sf"/>
</dbReference>
<evidence type="ECO:0000256" key="2">
    <source>
        <dbReference type="ARBA" id="ARBA00022679"/>
    </source>
</evidence>
<evidence type="ECO:0000256" key="7">
    <source>
        <dbReference type="ARBA" id="ARBA00063809"/>
    </source>
</evidence>
<accession>A0A380RTT5</accession>
<dbReference type="InterPro" id="IPR036873">
    <property type="entry name" value="Rhodanese-like_dom_sf"/>
</dbReference>
<dbReference type="InterPro" id="IPR000594">
    <property type="entry name" value="ThiF_NAD_FAD-bd"/>
</dbReference>
<dbReference type="InterPro" id="IPR001763">
    <property type="entry name" value="Rhodanese-like_dom"/>
</dbReference>
<evidence type="ECO:0000256" key="1">
    <source>
        <dbReference type="ARBA" id="ARBA00009919"/>
    </source>
</evidence>
<comment type="catalytic activity">
    <reaction evidence="5">
        <text>[molybdopterin-synthase sulfur-carrier protein]-C-terminal Gly-Gly + ATP + H(+) = [molybdopterin-synthase sulfur-carrier protein]-C-terminal Gly-Gly-AMP + diphosphate</text>
        <dbReference type="Rhea" id="RHEA:43616"/>
        <dbReference type="Rhea" id="RHEA-COMP:12159"/>
        <dbReference type="Rhea" id="RHEA-COMP:12202"/>
        <dbReference type="ChEBI" id="CHEBI:15378"/>
        <dbReference type="ChEBI" id="CHEBI:30616"/>
        <dbReference type="ChEBI" id="CHEBI:33019"/>
        <dbReference type="ChEBI" id="CHEBI:90618"/>
        <dbReference type="ChEBI" id="CHEBI:90778"/>
        <dbReference type="EC" id="2.7.7.80"/>
    </reaction>
</comment>
<evidence type="ECO:0000256" key="11">
    <source>
        <dbReference type="ARBA" id="ARBA00075328"/>
    </source>
</evidence>
<feature type="binding site" evidence="15">
    <location>
        <position position="281"/>
    </location>
    <ligand>
        <name>Zn(2+)</name>
        <dbReference type="ChEBI" id="CHEBI:29105"/>
    </ligand>
</feature>